<keyword evidence="2" id="KW-1185">Reference proteome</keyword>
<accession>A0A4Y2PSW7</accession>
<organism evidence="1 2">
    <name type="scientific">Araneus ventricosus</name>
    <name type="common">Orbweaver spider</name>
    <name type="synonym">Epeira ventricosa</name>
    <dbReference type="NCBI Taxonomy" id="182803"/>
    <lineage>
        <taxon>Eukaryota</taxon>
        <taxon>Metazoa</taxon>
        <taxon>Ecdysozoa</taxon>
        <taxon>Arthropoda</taxon>
        <taxon>Chelicerata</taxon>
        <taxon>Arachnida</taxon>
        <taxon>Araneae</taxon>
        <taxon>Araneomorphae</taxon>
        <taxon>Entelegynae</taxon>
        <taxon>Araneoidea</taxon>
        <taxon>Araneidae</taxon>
        <taxon>Araneus</taxon>
    </lineage>
</organism>
<name>A0A4Y2PSW7_ARAVE</name>
<sequence>MEEDTTKYEWMAQLSPFNSVFQEIFLLYRRLVFGQARPTKILRAHVGYSGNEAADVLAKKATQEGIPTFIPAPRSHIKSLLQKESIIRWQKEHIHNVLPKVKTTPAPWQRPEIIFVTGHDSFPT</sequence>
<comment type="caution">
    <text evidence="1">The sequence shown here is derived from an EMBL/GenBank/DDBJ whole genome shotgun (WGS) entry which is preliminary data.</text>
</comment>
<dbReference type="EMBL" id="BGPR01011838">
    <property type="protein sequence ID" value="GBN53216.1"/>
    <property type="molecule type" value="Genomic_DNA"/>
</dbReference>
<gene>
    <name evidence="1" type="ORF">AVEN_221143_1</name>
</gene>
<evidence type="ECO:0008006" key="3">
    <source>
        <dbReference type="Google" id="ProtNLM"/>
    </source>
</evidence>
<evidence type="ECO:0000313" key="2">
    <source>
        <dbReference type="Proteomes" id="UP000499080"/>
    </source>
</evidence>
<reference evidence="1 2" key="1">
    <citation type="journal article" date="2019" name="Sci. Rep.">
        <title>Orb-weaving spider Araneus ventricosus genome elucidates the spidroin gene catalogue.</title>
        <authorList>
            <person name="Kono N."/>
            <person name="Nakamura H."/>
            <person name="Ohtoshi R."/>
            <person name="Moran D.A.P."/>
            <person name="Shinohara A."/>
            <person name="Yoshida Y."/>
            <person name="Fujiwara M."/>
            <person name="Mori M."/>
            <person name="Tomita M."/>
            <person name="Arakawa K."/>
        </authorList>
    </citation>
    <scope>NUCLEOTIDE SEQUENCE [LARGE SCALE GENOMIC DNA]</scope>
</reference>
<dbReference type="Proteomes" id="UP000499080">
    <property type="component" value="Unassembled WGS sequence"/>
</dbReference>
<proteinExistence type="predicted"/>
<dbReference type="AlphaFoldDB" id="A0A4Y2PSW7"/>
<evidence type="ECO:0000313" key="1">
    <source>
        <dbReference type="EMBL" id="GBN53216.1"/>
    </source>
</evidence>
<protein>
    <recommendedName>
        <fullName evidence="3">RNase H type-1 domain-containing protein</fullName>
    </recommendedName>
</protein>